<dbReference type="GO" id="GO:0008270">
    <property type="term" value="F:zinc ion binding"/>
    <property type="evidence" value="ECO:0007669"/>
    <property type="project" value="UniProtKB-KW"/>
</dbReference>
<evidence type="ECO:0000259" key="5">
    <source>
        <dbReference type="PROSITE" id="PS50157"/>
    </source>
</evidence>
<dbReference type="InParanoid" id="G4TBJ6"/>
<dbReference type="GO" id="GO:0005634">
    <property type="term" value="C:nucleus"/>
    <property type="evidence" value="ECO:0007669"/>
    <property type="project" value="TreeGrafter"/>
</dbReference>
<dbReference type="PANTHER" id="PTHR16515">
    <property type="entry name" value="PR DOMAIN ZINC FINGER PROTEIN"/>
    <property type="match status" value="1"/>
</dbReference>
<feature type="domain" description="C2H2-type" evidence="5">
    <location>
        <begin position="205"/>
        <end position="232"/>
    </location>
</feature>
<gene>
    <name evidence="6" type="ORF">PIIN_02557</name>
</gene>
<dbReference type="GO" id="GO:0010468">
    <property type="term" value="P:regulation of gene expression"/>
    <property type="evidence" value="ECO:0007669"/>
    <property type="project" value="TreeGrafter"/>
</dbReference>
<comment type="caution">
    <text evidence="6">The sequence shown here is derived from an EMBL/GenBank/DDBJ whole genome shotgun (WGS) entry which is preliminary data.</text>
</comment>
<keyword evidence="1" id="KW-0479">Metal-binding</keyword>
<dbReference type="FunFam" id="3.30.160.60:FF:000446">
    <property type="entry name" value="Zinc finger protein"/>
    <property type="match status" value="1"/>
</dbReference>
<sequence length="264" mass="29972">MSTQNTSTVDNEERVYLHDPYATRREQPPSMMQDYTDPMLLIAIPIQNTNAVNSNEGERVYLYDPYGTRHEQLPSMMQTYADSREYSSLQPIDSFMTDQVLPNVSTGVPKSPFQVYSPTALRQYAIIPGNTRPLAPAPTIGLSYHETLHPNIQRRHSSSLHSLASATSSNANTESTLVTRFPYANMHTGVGANIHTDDTRMSKKHACTVCEAAFERRYDLKRHMETHSEQKKFICFGCQKALARNDSLQRHQIVCKARWSSEDQ</sequence>
<dbReference type="PROSITE" id="PS50157">
    <property type="entry name" value="ZINC_FINGER_C2H2_2"/>
    <property type="match status" value="1"/>
</dbReference>
<dbReference type="AlphaFoldDB" id="G4TBJ6"/>
<evidence type="ECO:0000256" key="4">
    <source>
        <dbReference type="PROSITE-ProRule" id="PRU00042"/>
    </source>
</evidence>
<evidence type="ECO:0000256" key="1">
    <source>
        <dbReference type="ARBA" id="ARBA00022723"/>
    </source>
</evidence>
<dbReference type="OrthoDB" id="8922241at2759"/>
<evidence type="ECO:0000256" key="3">
    <source>
        <dbReference type="ARBA" id="ARBA00022833"/>
    </source>
</evidence>
<dbReference type="InterPro" id="IPR036236">
    <property type="entry name" value="Znf_C2H2_sf"/>
</dbReference>
<protein>
    <recommendedName>
        <fullName evidence="5">C2H2-type domain-containing protein</fullName>
    </recommendedName>
</protein>
<keyword evidence="2 4" id="KW-0863">Zinc-finger</keyword>
<evidence type="ECO:0000313" key="6">
    <source>
        <dbReference type="EMBL" id="CCA68692.1"/>
    </source>
</evidence>
<evidence type="ECO:0000313" key="7">
    <source>
        <dbReference type="Proteomes" id="UP000007148"/>
    </source>
</evidence>
<dbReference type="InterPro" id="IPR013087">
    <property type="entry name" value="Znf_C2H2_type"/>
</dbReference>
<dbReference type="SMART" id="SM00355">
    <property type="entry name" value="ZnF_C2H2"/>
    <property type="match status" value="2"/>
</dbReference>
<keyword evidence="3" id="KW-0862">Zinc</keyword>
<dbReference type="EMBL" id="CAFZ01000038">
    <property type="protein sequence ID" value="CCA68692.1"/>
    <property type="molecule type" value="Genomic_DNA"/>
</dbReference>
<dbReference type="Gene3D" id="3.30.160.60">
    <property type="entry name" value="Classic Zinc Finger"/>
    <property type="match status" value="2"/>
</dbReference>
<organism evidence="6 7">
    <name type="scientific">Serendipita indica (strain DSM 11827)</name>
    <name type="common">Root endophyte fungus</name>
    <name type="synonym">Piriformospora indica</name>
    <dbReference type="NCBI Taxonomy" id="1109443"/>
    <lineage>
        <taxon>Eukaryota</taxon>
        <taxon>Fungi</taxon>
        <taxon>Dikarya</taxon>
        <taxon>Basidiomycota</taxon>
        <taxon>Agaricomycotina</taxon>
        <taxon>Agaricomycetes</taxon>
        <taxon>Sebacinales</taxon>
        <taxon>Serendipitaceae</taxon>
        <taxon>Serendipita</taxon>
    </lineage>
</organism>
<dbReference type="PROSITE" id="PS00028">
    <property type="entry name" value="ZINC_FINGER_C2H2_1"/>
    <property type="match status" value="1"/>
</dbReference>
<dbReference type="SUPFAM" id="SSF57667">
    <property type="entry name" value="beta-beta-alpha zinc fingers"/>
    <property type="match status" value="1"/>
</dbReference>
<name>G4TBJ6_SERID</name>
<accession>G4TBJ6</accession>
<dbReference type="Proteomes" id="UP000007148">
    <property type="component" value="Unassembled WGS sequence"/>
</dbReference>
<dbReference type="Pfam" id="PF00096">
    <property type="entry name" value="zf-C2H2"/>
    <property type="match status" value="2"/>
</dbReference>
<evidence type="ECO:0000256" key="2">
    <source>
        <dbReference type="ARBA" id="ARBA00022771"/>
    </source>
</evidence>
<dbReference type="HOGENOM" id="CLU_092132_0_0_1"/>
<keyword evidence="7" id="KW-1185">Reference proteome</keyword>
<dbReference type="PANTHER" id="PTHR16515:SF35">
    <property type="entry name" value="FEZ FAMILY ZINC FINGER PROTEIN 2"/>
    <property type="match status" value="1"/>
</dbReference>
<proteinExistence type="predicted"/>
<reference evidence="6 7" key="1">
    <citation type="journal article" date="2011" name="PLoS Pathog.">
        <title>Endophytic Life Strategies Decoded by Genome and Transcriptome Analyses of the Mutualistic Root Symbiont Piriformospora indica.</title>
        <authorList>
            <person name="Zuccaro A."/>
            <person name="Lahrmann U."/>
            <person name="Guldener U."/>
            <person name="Langen G."/>
            <person name="Pfiffi S."/>
            <person name="Biedenkopf D."/>
            <person name="Wong P."/>
            <person name="Samans B."/>
            <person name="Grimm C."/>
            <person name="Basiewicz M."/>
            <person name="Murat C."/>
            <person name="Martin F."/>
            <person name="Kogel K.H."/>
        </authorList>
    </citation>
    <scope>NUCLEOTIDE SEQUENCE [LARGE SCALE GENOMIC DNA]</scope>
    <source>
        <strain evidence="6 7">DSM 11827</strain>
    </source>
</reference>
<dbReference type="InterPro" id="IPR050331">
    <property type="entry name" value="Zinc_finger"/>
</dbReference>
<dbReference type="STRING" id="1109443.G4TBJ6"/>